<evidence type="ECO:0000313" key="2">
    <source>
        <dbReference type="EMBL" id="MED6246369.1"/>
    </source>
</evidence>
<organism evidence="2 3">
    <name type="scientific">Ataeniobius toweri</name>
    <dbReference type="NCBI Taxonomy" id="208326"/>
    <lineage>
        <taxon>Eukaryota</taxon>
        <taxon>Metazoa</taxon>
        <taxon>Chordata</taxon>
        <taxon>Craniata</taxon>
        <taxon>Vertebrata</taxon>
        <taxon>Euteleostomi</taxon>
        <taxon>Actinopterygii</taxon>
        <taxon>Neopterygii</taxon>
        <taxon>Teleostei</taxon>
        <taxon>Neoteleostei</taxon>
        <taxon>Acanthomorphata</taxon>
        <taxon>Ovalentaria</taxon>
        <taxon>Atherinomorphae</taxon>
        <taxon>Cyprinodontiformes</taxon>
        <taxon>Goodeidae</taxon>
        <taxon>Ataeniobius</taxon>
    </lineage>
</organism>
<gene>
    <name evidence="2" type="ORF">ATANTOWER_016908</name>
</gene>
<feature type="compositionally biased region" description="Basic and acidic residues" evidence="1">
    <location>
        <begin position="64"/>
        <end position="78"/>
    </location>
</feature>
<dbReference type="EMBL" id="JAHUTI010042832">
    <property type="protein sequence ID" value="MED6246369.1"/>
    <property type="molecule type" value="Genomic_DNA"/>
</dbReference>
<accession>A0ABU7BA11</accession>
<dbReference type="Proteomes" id="UP001345963">
    <property type="component" value="Unassembled WGS sequence"/>
</dbReference>
<protein>
    <submittedName>
        <fullName evidence="2">Uncharacterized protein</fullName>
    </submittedName>
</protein>
<feature type="compositionally biased region" description="Basic residues" evidence="1">
    <location>
        <begin position="12"/>
        <end position="24"/>
    </location>
</feature>
<feature type="region of interest" description="Disordered" evidence="1">
    <location>
        <begin position="1"/>
        <end position="78"/>
    </location>
</feature>
<reference evidence="2 3" key="1">
    <citation type="submission" date="2021-07" db="EMBL/GenBank/DDBJ databases">
        <authorList>
            <person name="Palmer J.M."/>
        </authorList>
    </citation>
    <scope>NUCLEOTIDE SEQUENCE [LARGE SCALE GENOMIC DNA]</scope>
    <source>
        <strain evidence="2 3">AT_MEX2019</strain>
        <tissue evidence="2">Muscle</tissue>
    </source>
</reference>
<evidence type="ECO:0000256" key="1">
    <source>
        <dbReference type="SAM" id="MobiDB-lite"/>
    </source>
</evidence>
<evidence type="ECO:0000313" key="3">
    <source>
        <dbReference type="Proteomes" id="UP001345963"/>
    </source>
</evidence>
<proteinExistence type="predicted"/>
<comment type="caution">
    <text evidence="2">The sequence shown here is derived from an EMBL/GenBank/DDBJ whole genome shotgun (WGS) entry which is preliminary data.</text>
</comment>
<sequence length="78" mass="8824">MLHLITADLTRSLKKKSGKRRNINSHHNYTTGLHHSGDHALRNSFCQQQEAPAEQLPMGNGILEELKPDGRSEHTRTL</sequence>
<keyword evidence="3" id="KW-1185">Reference proteome</keyword>
<name>A0ABU7BA11_9TELE</name>